<reference evidence="11" key="2">
    <citation type="journal article" date="2019" name="Genome Biol. Evol.">
        <title>Day and night: Metabolic profiles and evolutionary relationships of six axenic non-marine cyanobacteria.</title>
        <authorList>
            <person name="Will S.E."/>
            <person name="Henke P."/>
            <person name="Boedeker C."/>
            <person name="Huang S."/>
            <person name="Brinkmann H."/>
            <person name="Rohde M."/>
            <person name="Jarek M."/>
            <person name="Friedl T."/>
            <person name="Seufert S."/>
            <person name="Schumacher M."/>
            <person name="Overmann J."/>
            <person name="Neumann-Schaal M."/>
            <person name="Petersen J."/>
        </authorList>
    </citation>
    <scope>NUCLEOTIDE SEQUENCE [LARGE SCALE GENOMIC DNA]</scope>
    <source>
        <strain evidence="11">PCC 7102</strain>
    </source>
</reference>
<dbReference type="InterPro" id="IPR013785">
    <property type="entry name" value="Aldolase_TIM"/>
</dbReference>
<evidence type="ECO:0000256" key="3">
    <source>
        <dbReference type="ARBA" id="ARBA00008737"/>
    </source>
</evidence>
<keyword evidence="5 9" id="KW-0210">Decarboxylase</keyword>
<protein>
    <recommendedName>
        <fullName evidence="9">Indole-3-glycerol phosphate synthase</fullName>
        <shortName evidence="9">IGPS</shortName>
        <ecNumber evidence="9">4.1.1.48</ecNumber>
    </recommendedName>
</protein>
<dbReference type="OrthoDB" id="9804217at2"/>
<dbReference type="FunFam" id="3.20.20.70:FF:000024">
    <property type="entry name" value="Indole-3-glycerol phosphate synthase"/>
    <property type="match status" value="1"/>
</dbReference>
<keyword evidence="4 9" id="KW-0028">Amino-acid biosynthesis</keyword>
<comment type="pathway">
    <text evidence="2 9">Amino-acid biosynthesis; L-tryptophan biosynthesis; L-tryptophan from chorismate: step 4/5.</text>
</comment>
<dbReference type="SUPFAM" id="SSF51366">
    <property type="entry name" value="Ribulose-phoshate binding barrel"/>
    <property type="match status" value="1"/>
</dbReference>
<evidence type="ECO:0000256" key="9">
    <source>
        <dbReference type="HAMAP-Rule" id="MF_00134"/>
    </source>
</evidence>
<dbReference type="AlphaFoldDB" id="A0A3S1CII2"/>
<evidence type="ECO:0000256" key="4">
    <source>
        <dbReference type="ARBA" id="ARBA00022605"/>
    </source>
</evidence>
<evidence type="ECO:0000256" key="5">
    <source>
        <dbReference type="ARBA" id="ARBA00022793"/>
    </source>
</evidence>
<dbReference type="Gene3D" id="3.20.20.70">
    <property type="entry name" value="Aldolase class I"/>
    <property type="match status" value="1"/>
</dbReference>
<name>A0A3S1CII2_9CYAN</name>
<dbReference type="PANTHER" id="PTHR22854:SF2">
    <property type="entry name" value="INDOLE-3-GLYCEROL-PHOSPHATE SYNTHASE"/>
    <property type="match status" value="1"/>
</dbReference>
<dbReference type="Proteomes" id="UP000271624">
    <property type="component" value="Unassembled WGS sequence"/>
</dbReference>
<reference evidence="11" key="1">
    <citation type="submission" date="2018-12" db="EMBL/GenBank/DDBJ databases">
        <authorList>
            <person name="Will S."/>
            <person name="Neumann-Schaal M."/>
            <person name="Henke P."/>
        </authorList>
    </citation>
    <scope>NUCLEOTIDE SEQUENCE</scope>
    <source>
        <strain evidence="11">PCC 7102</strain>
    </source>
</reference>
<dbReference type="RefSeq" id="WP_127083371.1">
    <property type="nucleotide sequence ID" value="NZ_RSCL01000013.1"/>
</dbReference>
<dbReference type="Pfam" id="PF00218">
    <property type="entry name" value="IGPS"/>
    <property type="match status" value="1"/>
</dbReference>
<proteinExistence type="inferred from homology"/>
<comment type="similarity">
    <text evidence="3 9">Belongs to the TrpC family.</text>
</comment>
<dbReference type="InterPro" id="IPR001468">
    <property type="entry name" value="Indole-3-GlycerolPSynthase_CS"/>
</dbReference>
<feature type="domain" description="Indole-3-glycerol phosphate synthase" evidence="10">
    <location>
        <begin position="12"/>
        <end position="271"/>
    </location>
</feature>
<evidence type="ECO:0000313" key="12">
    <source>
        <dbReference type="Proteomes" id="UP000271624"/>
    </source>
</evidence>
<dbReference type="PROSITE" id="PS00614">
    <property type="entry name" value="IGPS"/>
    <property type="match status" value="1"/>
</dbReference>
<keyword evidence="6 9" id="KW-0822">Tryptophan biosynthesis</keyword>
<evidence type="ECO:0000256" key="1">
    <source>
        <dbReference type="ARBA" id="ARBA00001633"/>
    </source>
</evidence>
<dbReference type="UniPathway" id="UPA00035">
    <property type="reaction ID" value="UER00043"/>
</dbReference>
<organism evidence="11 12">
    <name type="scientific">Dulcicalothrix desertica PCC 7102</name>
    <dbReference type="NCBI Taxonomy" id="232991"/>
    <lineage>
        <taxon>Bacteria</taxon>
        <taxon>Bacillati</taxon>
        <taxon>Cyanobacteriota</taxon>
        <taxon>Cyanophyceae</taxon>
        <taxon>Nostocales</taxon>
        <taxon>Calotrichaceae</taxon>
        <taxon>Dulcicalothrix</taxon>
    </lineage>
</organism>
<evidence type="ECO:0000259" key="10">
    <source>
        <dbReference type="Pfam" id="PF00218"/>
    </source>
</evidence>
<keyword evidence="12" id="KW-1185">Reference proteome</keyword>
<evidence type="ECO:0000256" key="6">
    <source>
        <dbReference type="ARBA" id="ARBA00022822"/>
    </source>
</evidence>
<dbReference type="NCBIfam" id="NF001372">
    <property type="entry name" value="PRK00278.1-4"/>
    <property type="match status" value="1"/>
</dbReference>
<dbReference type="GO" id="GO:0004640">
    <property type="term" value="F:phosphoribosylanthranilate isomerase activity"/>
    <property type="evidence" value="ECO:0007669"/>
    <property type="project" value="TreeGrafter"/>
</dbReference>
<dbReference type="CDD" id="cd00331">
    <property type="entry name" value="IGPS"/>
    <property type="match status" value="1"/>
</dbReference>
<dbReference type="PANTHER" id="PTHR22854">
    <property type="entry name" value="TRYPTOPHAN BIOSYNTHESIS PROTEIN"/>
    <property type="match status" value="1"/>
</dbReference>
<sequence>MPKSQSVTRHILEEIVLHKTKEVAQMEEELPLTSLQQQLNQSSPVNNFLQALQQSPYHPSLIAEVKKASPSKGVIREDFDAVEIARAYEDNGAACISVLTDEKFFQGSFDNLRKVRSAVKLPLLCKEFIIKPYQIYLARNNGADAVLLIAAILSDSQLQSFLETIHSLGMTALVEVHTLEELDRVLKLDGVSLVGINNRNLENFNLDIHVTEQLLMQRQQQIQDLNITIVSESGIYTSEDLSFVKKAGARAVLVGESLVKKPDIKQAVRHLLGNTSNDNI</sequence>
<evidence type="ECO:0000256" key="7">
    <source>
        <dbReference type="ARBA" id="ARBA00023141"/>
    </source>
</evidence>
<gene>
    <name evidence="9 11" type="primary">trpC</name>
    <name evidence="11" type="ORF">DSM106972_050340</name>
</gene>
<dbReference type="NCBIfam" id="NF001377">
    <property type="entry name" value="PRK00278.2-4"/>
    <property type="match status" value="1"/>
</dbReference>
<evidence type="ECO:0000256" key="8">
    <source>
        <dbReference type="ARBA" id="ARBA00023239"/>
    </source>
</evidence>
<accession>A0A3S1CII2</accession>
<keyword evidence="7 9" id="KW-0057">Aromatic amino acid biosynthesis</keyword>
<dbReference type="InterPro" id="IPR045186">
    <property type="entry name" value="Indole-3-glycerol_P_synth"/>
</dbReference>
<dbReference type="GO" id="GO:0000162">
    <property type="term" value="P:L-tryptophan biosynthetic process"/>
    <property type="evidence" value="ECO:0007669"/>
    <property type="project" value="UniProtKB-UniRule"/>
</dbReference>
<dbReference type="EC" id="4.1.1.48" evidence="9"/>
<comment type="catalytic activity">
    <reaction evidence="1 9">
        <text>1-(2-carboxyphenylamino)-1-deoxy-D-ribulose 5-phosphate + H(+) = (1S,2R)-1-C-(indol-3-yl)glycerol 3-phosphate + CO2 + H2O</text>
        <dbReference type="Rhea" id="RHEA:23476"/>
        <dbReference type="ChEBI" id="CHEBI:15377"/>
        <dbReference type="ChEBI" id="CHEBI:15378"/>
        <dbReference type="ChEBI" id="CHEBI:16526"/>
        <dbReference type="ChEBI" id="CHEBI:58613"/>
        <dbReference type="ChEBI" id="CHEBI:58866"/>
        <dbReference type="EC" id="4.1.1.48"/>
    </reaction>
</comment>
<dbReference type="InterPro" id="IPR013798">
    <property type="entry name" value="Indole-3-glycerol_P_synth_dom"/>
</dbReference>
<evidence type="ECO:0000313" key="11">
    <source>
        <dbReference type="EMBL" id="RUT03395.1"/>
    </source>
</evidence>
<dbReference type="HAMAP" id="MF_00134_B">
    <property type="entry name" value="IGPS_B"/>
    <property type="match status" value="1"/>
</dbReference>
<comment type="caution">
    <text evidence="11">The sequence shown here is derived from an EMBL/GenBank/DDBJ whole genome shotgun (WGS) entry which is preliminary data.</text>
</comment>
<evidence type="ECO:0000256" key="2">
    <source>
        <dbReference type="ARBA" id="ARBA00004696"/>
    </source>
</evidence>
<dbReference type="InterPro" id="IPR011060">
    <property type="entry name" value="RibuloseP-bd_barrel"/>
</dbReference>
<dbReference type="GO" id="GO:0004425">
    <property type="term" value="F:indole-3-glycerol-phosphate synthase activity"/>
    <property type="evidence" value="ECO:0007669"/>
    <property type="project" value="UniProtKB-UniRule"/>
</dbReference>
<keyword evidence="8 9" id="KW-0456">Lyase</keyword>
<dbReference type="EMBL" id="RSCL01000013">
    <property type="protein sequence ID" value="RUT03395.1"/>
    <property type="molecule type" value="Genomic_DNA"/>
</dbReference>